<feature type="domain" description="Fumarase C C-terminal" evidence="5">
    <location>
        <begin position="409"/>
        <end position="461"/>
    </location>
</feature>
<feature type="site" description="Important for catalytic activity" evidence="3">
    <location>
        <position position="332"/>
    </location>
</feature>
<evidence type="ECO:0000256" key="3">
    <source>
        <dbReference type="HAMAP-Rule" id="MF_00743"/>
    </source>
</evidence>
<dbReference type="PROSITE" id="PS00163">
    <property type="entry name" value="FUMARATE_LYASES"/>
    <property type="match status" value="1"/>
</dbReference>
<evidence type="ECO:0000256" key="1">
    <source>
        <dbReference type="ARBA" id="ARBA00009084"/>
    </source>
</evidence>
<keyword evidence="7" id="KW-1185">Reference proteome</keyword>
<feature type="active site" evidence="3">
    <location>
        <position position="319"/>
    </location>
</feature>
<evidence type="ECO:0000313" key="6">
    <source>
        <dbReference type="EMBL" id="WNH12182.1"/>
    </source>
</evidence>
<feature type="binding site" evidence="3">
    <location>
        <begin position="140"/>
        <end position="142"/>
    </location>
    <ligand>
        <name>substrate</name>
    </ligand>
</feature>
<dbReference type="PRINTS" id="PR00149">
    <property type="entry name" value="FUMRATELYASE"/>
</dbReference>
<comment type="caution">
    <text evidence="3">Lacks conserved residue(s) required for the propagation of feature annotation.</text>
</comment>
<feature type="domain" description="Fumarate lyase N-terminal" evidence="4">
    <location>
        <begin position="11"/>
        <end position="343"/>
    </location>
</feature>
<dbReference type="PANTHER" id="PTHR11444">
    <property type="entry name" value="ASPARTATEAMMONIA/ARGININOSUCCINATE/ADENYLOSUCCINATE LYASE"/>
    <property type="match status" value="1"/>
</dbReference>
<evidence type="ECO:0000313" key="7">
    <source>
        <dbReference type="Proteomes" id="UP001303407"/>
    </source>
</evidence>
<comment type="pathway">
    <text evidence="3">Carbohydrate metabolism; tricarboxylic acid cycle; (S)-malate from fumarate: step 1/1.</text>
</comment>
<dbReference type="InterPro" id="IPR024083">
    <property type="entry name" value="Fumarase/histidase_N"/>
</dbReference>
<comment type="subunit">
    <text evidence="3">Homotetramer.</text>
</comment>
<name>A0ABY9Y1X1_9FLAO</name>
<organism evidence="6 7">
    <name type="scientific">Thalassobellus suaedae</name>
    <dbReference type="NCBI Taxonomy" id="3074124"/>
    <lineage>
        <taxon>Bacteria</taxon>
        <taxon>Pseudomonadati</taxon>
        <taxon>Bacteroidota</taxon>
        <taxon>Flavobacteriia</taxon>
        <taxon>Flavobacteriales</taxon>
        <taxon>Flavobacteriaceae</taxon>
        <taxon>Thalassobellus</taxon>
    </lineage>
</organism>
<dbReference type="InterPro" id="IPR022761">
    <property type="entry name" value="Fumarate_lyase_N"/>
</dbReference>
<comment type="function">
    <text evidence="3">Involved in the TCA cycle. Catalyzes the stereospecific interconversion of fumarate to L-malate.</text>
</comment>
<comment type="catalytic activity">
    <reaction evidence="3">
        <text>(S)-malate = fumarate + H2O</text>
        <dbReference type="Rhea" id="RHEA:12460"/>
        <dbReference type="ChEBI" id="CHEBI:15377"/>
        <dbReference type="ChEBI" id="CHEBI:15589"/>
        <dbReference type="ChEBI" id="CHEBI:29806"/>
        <dbReference type="EC" id="4.2.1.2"/>
    </reaction>
</comment>
<dbReference type="EMBL" id="CP134536">
    <property type="protein sequence ID" value="WNH12182.1"/>
    <property type="molecule type" value="Genomic_DNA"/>
</dbReference>
<feature type="binding site" evidence="3">
    <location>
        <position position="188"/>
    </location>
    <ligand>
        <name>substrate</name>
    </ligand>
</feature>
<evidence type="ECO:0000259" key="4">
    <source>
        <dbReference type="Pfam" id="PF00206"/>
    </source>
</evidence>
<dbReference type="Gene3D" id="1.20.200.10">
    <property type="entry name" value="Fumarase/aspartase (Central domain)"/>
    <property type="match status" value="1"/>
</dbReference>
<dbReference type="InterPro" id="IPR008948">
    <property type="entry name" value="L-Aspartase-like"/>
</dbReference>
<dbReference type="InterPro" id="IPR000362">
    <property type="entry name" value="Fumarate_lyase_fam"/>
</dbReference>
<feature type="active site" description="Proton donor/acceptor" evidence="3">
    <location>
        <position position="189"/>
    </location>
</feature>
<dbReference type="Gene3D" id="1.10.275.10">
    <property type="entry name" value="Fumarase/aspartase (N-terminal domain)"/>
    <property type="match status" value="1"/>
</dbReference>
<comment type="subcellular location">
    <subcellularLocation>
        <location evidence="3">Cytoplasm</location>
    </subcellularLocation>
</comment>
<feature type="binding site" evidence="3">
    <location>
        <begin position="98"/>
        <end position="100"/>
    </location>
    <ligand>
        <name>substrate</name>
    </ligand>
</feature>
<dbReference type="NCBIfam" id="NF008909">
    <property type="entry name" value="PRK12273.1"/>
    <property type="match status" value="1"/>
</dbReference>
<proteinExistence type="inferred from homology"/>
<dbReference type="GO" id="GO:0004333">
    <property type="term" value="F:fumarate hydratase activity"/>
    <property type="evidence" value="ECO:0007669"/>
    <property type="project" value="UniProtKB-EC"/>
</dbReference>
<feature type="binding site" evidence="3">
    <location>
        <position position="320"/>
    </location>
    <ligand>
        <name>substrate</name>
    </ligand>
</feature>
<dbReference type="PANTHER" id="PTHR11444:SF1">
    <property type="entry name" value="FUMARATE HYDRATASE, MITOCHONDRIAL"/>
    <property type="match status" value="1"/>
</dbReference>
<protein>
    <recommendedName>
        <fullName evidence="3">Fumarate hydratase class II</fullName>
        <shortName evidence="3">Fumarase C</shortName>
        <ecNumber evidence="3">4.2.1.2</ecNumber>
    </recommendedName>
    <alternativeName>
        <fullName evidence="3">Aerobic fumarase</fullName>
    </alternativeName>
    <alternativeName>
        <fullName evidence="3">Iron-independent fumarase</fullName>
    </alternativeName>
</protein>
<dbReference type="Pfam" id="PF10415">
    <property type="entry name" value="FumaraseC_C"/>
    <property type="match status" value="1"/>
</dbReference>
<comment type="miscellaneous">
    <text evidence="3">There are 2 substrate-binding sites: the catalytic A site, and the non-catalytic B site that may play a role in the transfer of substrate or product between the active site and the solvent. Alternatively, the B site may bind allosteric effectors.</text>
</comment>
<comment type="similarity">
    <text evidence="1 3">Belongs to the class-II fumarase/aspartase family. Fumarase subfamily.</text>
</comment>
<dbReference type="NCBIfam" id="TIGR00979">
    <property type="entry name" value="fumC_II"/>
    <property type="match status" value="1"/>
</dbReference>
<accession>A0ABY9Y1X1</accession>
<dbReference type="InterPro" id="IPR018951">
    <property type="entry name" value="Fumarase_C_C"/>
</dbReference>
<feature type="binding site" evidence="3">
    <location>
        <begin position="325"/>
        <end position="327"/>
    </location>
    <ligand>
        <name>substrate</name>
    </ligand>
</feature>
<reference evidence="6 7" key="1">
    <citation type="submission" date="2023-09" db="EMBL/GenBank/DDBJ databases">
        <title>Thalassobella suaedae gen. nov., sp. nov., a marine bacterium of the family Flavobacteriaceae isolated from a halophyte Suaeda japonica.</title>
        <authorList>
            <person name="Lee S.Y."/>
            <person name="Hwang C.Y."/>
        </authorList>
    </citation>
    <scope>NUCLEOTIDE SEQUENCE [LARGE SCALE GENOMIC DNA]</scope>
    <source>
        <strain evidence="6 7">HL-DH10</strain>
    </source>
</reference>
<dbReference type="EC" id="4.2.1.2" evidence="3"/>
<dbReference type="HAMAP" id="MF_00743">
    <property type="entry name" value="FumaraseC"/>
    <property type="match status" value="1"/>
</dbReference>
<keyword evidence="3" id="KW-0816">Tricarboxylic acid cycle</keyword>
<dbReference type="SUPFAM" id="SSF48557">
    <property type="entry name" value="L-aspartase-like"/>
    <property type="match status" value="1"/>
</dbReference>
<dbReference type="CDD" id="cd01362">
    <property type="entry name" value="Fumarase_classII"/>
    <property type="match status" value="1"/>
</dbReference>
<evidence type="ECO:0000259" key="5">
    <source>
        <dbReference type="Pfam" id="PF10415"/>
    </source>
</evidence>
<gene>
    <name evidence="3 6" type="primary">fumC</name>
    <name evidence="6" type="ORF">RHP49_14960</name>
</gene>
<evidence type="ECO:0000256" key="2">
    <source>
        <dbReference type="ARBA" id="ARBA00023239"/>
    </source>
</evidence>
<dbReference type="InterPro" id="IPR020557">
    <property type="entry name" value="Fumarate_lyase_CS"/>
</dbReference>
<sequence length="465" mass="50076">MSFRIEKDTMGEVKVPADKLWGAQTERSRNNFKIGPSASMPLEIIYGFAYLKKAAAYTNCELGVLPIEKRDLIAAVCNEILEGKHDDQFPLVIWQTGSGTQSNMNVNEVVANRAQQLAGKIIGEGEKAIQPNDDVNKSQSSNDTFPTGMHIAAYKKIVEITVPGVKQLRNTLKKKSEDFKEVVKIGRTHLMDATPLTLGQELSGYVAQLDHGLKALENTLPHLSELALGGTAVGTGLNTPKGYSKRVAEYIAEFTGLPFITAPNKFEALAAHDALVETHGALKQLAVSLNKIANDIRMMASGPRSGIGEIIIPANEPGSSIMPGKVNPTQCEALTMVCAQVLGNDVAISVGGLQGHYELNVFKPVMAANVLQSAELIGNACVSFDENCAIGIEPNQEVITKLLNNSLMLVTALNTKIGYYKAAEIANTAHKNGTTLKEEAINLGYVTAEDYDAWVKPENMVGSLK</sequence>
<dbReference type="Gene3D" id="1.10.40.30">
    <property type="entry name" value="Fumarase/aspartase (C-terminal domain)"/>
    <property type="match status" value="1"/>
</dbReference>
<keyword evidence="2 3" id="KW-0456">Lyase</keyword>
<dbReference type="Proteomes" id="UP001303407">
    <property type="component" value="Chromosome"/>
</dbReference>
<keyword evidence="3" id="KW-0963">Cytoplasm</keyword>
<dbReference type="InterPro" id="IPR005677">
    <property type="entry name" value="Fum_hydII"/>
</dbReference>
<dbReference type="RefSeq" id="WP_415862164.1">
    <property type="nucleotide sequence ID" value="NZ_CP134536.1"/>
</dbReference>
<dbReference type="Pfam" id="PF00206">
    <property type="entry name" value="Lyase_1"/>
    <property type="match status" value="1"/>
</dbReference>